<accession>A0AAU9FMW2</accession>
<keyword evidence="3" id="KW-1185">Reference proteome</keyword>
<sequence>MLKYPTTRRKKSLPTRAPHVPIIERPSKGRSASPLRMSHIQREPEHQGWSNPGQNVSDDLKQRLLALQMQVSAWKAIKK</sequence>
<feature type="compositionally biased region" description="Basic residues" evidence="1">
    <location>
        <begin position="1"/>
        <end position="13"/>
    </location>
</feature>
<proteinExistence type="predicted"/>
<evidence type="ECO:0000313" key="2">
    <source>
        <dbReference type="EMBL" id="BFF96884.1"/>
    </source>
</evidence>
<organism evidence="2 3">
    <name type="scientific">Drosophila madeirensis</name>
    <name type="common">Fruit fly</name>
    <dbReference type="NCBI Taxonomy" id="30013"/>
    <lineage>
        <taxon>Eukaryota</taxon>
        <taxon>Metazoa</taxon>
        <taxon>Ecdysozoa</taxon>
        <taxon>Arthropoda</taxon>
        <taxon>Hexapoda</taxon>
        <taxon>Insecta</taxon>
        <taxon>Pterygota</taxon>
        <taxon>Neoptera</taxon>
        <taxon>Endopterygota</taxon>
        <taxon>Diptera</taxon>
        <taxon>Brachycera</taxon>
        <taxon>Muscomorpha</taxon>
        <taxon>Ephydroidea</taxon>
        <taxon>Drosophilidae</taxon>
        <taxon>Drosophila</taxon>
        <taxon>Sophophora</taxon>
    </lineage>
</organism>
<feature type="region of interest" description="Disordered" evidence="1">
    <location>
        <begin position="1"/>
        <end position="36"/>
    </location>
</feature>
<dbReference type="Proteomes" id="UP001500889">
    <property type="component" value="Chromosome J"/>
</dbReference>
<gene>
    <name evidence="2" type="ORF">DMAD_05418</name>
</gene>
<reference evidence="2 3" key="1">
    <citation type="submission" date="2024-02" db="EMBL/GenBank/DDBJ databases">
        <title>A chromosome-level genome assembly of Drosophila madeirensis, a fruit fly species endemic to Madeira island.</title>
        <authorList>
            <person name="Tomihara K."/>
            <person name="Llopart A."/>
            <person name="Yamamoto D."/>
        </authorList>
    </citation>
    <scope>NUCLEOTIDE SEQUENCE [LARGE SCALE GENOMIC DNA]</scope>
    <source>
        <strain evidence="2 3">RF1</strain>
    </source>
</reference>
<dbReference type="AlphaFoldDB" id="A0AAU9FMW2"/>
<evidence type="ECO:0000313" key="3">
    <source>
        <dbReference type="Proteomes" id="UP001500889"/>
    </source>
</evidence>
<dbReference type="EMBL" id="AP029265">
    <property type="protein sequence ID" value="BFF96884.1"/>
    <property type="molecule type" value="Genomic_DNA"/>
</dbReference>
<name>A0AAU9FMW2_DROMD</name>
<evidence type="ECO:0000256" key="1">
    <source>
        <dbReference type="SAM" id="MobiDB-lite"/>
    </source>
</evidence>
<protein>
    <submittedName>
        <fullName evidence="2">Uncharacterized protein</fullName>
    </submittedName>
</protein>